<feature type="signal peptide" evidence="1">
    <location>
        <begin position="1"/>
        <end position="18"/>
    </location>
</feature>
<evidence type="ECO:0000256" key="1">
    <source>
        <dbReference type="SAM" id="SignalP"/>
    </source>
</evidence>
<accession>A0A150WT72</accession>
<evidence type="ECO:0000313" key="2">
    <source>
        <dbReference type="EMBL" id="KYG67581.1"/>
    </source>
</evidence>
<dbReference type="RefSeq" id="WP_063243358.1">
    <property type="nucleotide sequence ID" value="NZ_LUKF01000009.1"/>
</dbReference>
<dbReference type="Proteomes" id="UP000075391">
    <property type="component" value="Unassembled WGS sequence"/>
</dbReference>
<comment type="caution">
    <text evidence="2">The sequence shown here is derived from an EMBL/GenBank/DDBJ whole genome shotgun (WGS) entry which is preliminary data.</text>
</comment>
<evidence type="ECO:0000313" key="3">
    <source>
        <dbReference type="Proteomes" id="UP000075391"/>
    </source>
</evidence>
<sequence length="448" mass="49925">MKNVFSRIIAAISVSVLAACAPQTDSATETGSVRVLAPMSNSKGSYSLDIFELKGITDLQTVAGKFVRFFLSPRIANNQLQGSAPQGRFIKNSDGAFIPANEMTQQLVTIYAHTQRLALLDEELGAGGVNKWPRDVGVAVKVRGGLTNNAFYDGNTDSMLLVPYSSEGLPIPINGGILAHEHFHSLFYKLVMGDERAQIHDRENFLERAIVEDLSVRHRRLLPISTGEEMSEAQMHMYYHLAIIRGLNEGLADYWGWMYTGDPDFIAQSLPSEKATRSLKVRDEKSVNSLPSADNIKRSLNIFYSGAADKARFSDYVTGYAYSLGTQFSRVLKRYTDIYSKARGIEDLQARKDIAKLIVKVLPKMKDDFDKLDLNYYTADKFMKSMFAMNESYREEECQFLAEVISSSALTTEEAVTCEKTAESEFKMVPKVEVAPVETPSVTESSLQ</sequence>
<gene>
    <name evidence="2" type="ORF">AZI85_17390</name>
</gene>
<dbReference type="PROSITE" id="PS51257">
    <property type="entry name" value="PROKAR_LIPOPROTEIN"/>
    <property type="match status" value="1"/>
</dbReference>
<name>A0A150WT72_BDEBC</name>
<reference evidence="2 3" key="1">
    <citation type="submission" date="2016-03" db="EMBL/GenBank/DDBJ databases">
        <authorList>
            <person name="Ploux O."/>
        </authorList>
    </citation>
    <scope>NUCLEOTIDE SEQUENCE [LARGE SCALE GENOMIC DNA]</scope>
    <source>
        <strain evidence="2 3">BER2</strain>
    </source>
</reference>
<dbReference type="EMBL" id="LUKF01000009">
    <property type="protein sequence ID" value="KYG67581.1"/>
    <property type="molecule type" value="Genomic_DNA"/>
</dbReference>
<organism evidence="2 3">
    <name type="scientific">Bdellovibrio bacteriovorus</name>
    <dbReference type="NCBI Taxonomy" id="959"/>
    <lineage>
        <taxon>Bacteria</taxon>
        <taxon>Pseudomonadati</taxon>
        <taxon>Bdellovibrionota</taxon>
        <taxon>Bdellovibrionia</taxon>
        <taxon>Bdellovibrionales</taxon>
        <taxon>Pseudobdellovibrionaceae</taxon>
        <taxon>Bdellovibrio</taxon>
    </lineage>
</organism>
<keyword evidence="1" id="KW-0732">Signal</keyword>
<feature type="chain" id="PRO_5007573357" evidence="1">
    <location>
        <begin position="19"/>
        <end position="448"/>
    </location>
</feature>
<dbReference type="OrthoDB" id="5288435at2"/>
<dbReference type="AlphaFoldDB" id="A0A150WT72"/>
<proteinExistence type="predicted"/>
<dbReference type="SUPFAM" id="SSF55486">
    <property type="entry name" value="Metalloproteases ('zincins'), catalytic domain"/>
    <property type="match status" value="1"/>
</dbReference>
<protein>
    <submittedName>
        <fullName evidence="2">Uncharacterized protein</fullName>
    </submittedName>
</protein>